<comment type="caution">
    <text evidence="4">The sequence shown here is derived from an EMBL/GenBank/DDBJ whole genome shotgun (WGS) entry which is preliminary data.</text>
</comment>
<dbReference type="Pfam" id="PF00651">
    <property type="entry name" value="BTB"/>
    <property type="match status" value="2"/>
</dbReference>
<sequence>MVQGHPKCWRLCASCKKGCRCLKCGFCHSCAYPVGTICISEHSCDAYTEEVKNHKSEKKKLKAEKVDFEEKRKEYQLNATALHFKNYALEVKNNELELEKHNLKLRNDDLEAEKENLGLEKRALELRNRELESIRLRTYTDGLLIRKFLGLIDSKTVSVLVGPERKRFTIHIDIICLASGYFKDYFSTRAKDTEIETIILDTEVDNVDTFGMFVEHCYLGTYFTDSKDDSSMSHHLLLHARLYALAEKLQCPPLKNLALERATNWCYGHNMQLGGGNFSDIYPNILDAIRVIYTYTTDLNSGLRPYSTAEYGSGYRLSEFGIVDADDWEDDLEVVRDGFRILIARLAAAYLVDLRETDAFVELHHAFPDFNTDMLLFINDRPVVTAVEERKSSLVPTISPSTSQAGVQQEETVQLRRKNILEFSSLFNTETFTIFVGEDLKRFDVHIAALKCSDYFQKLTTSNMKEAKEKTVHLNSEVDSAEAFDMFVQYCYFQDYFHDEIRINVLTLALHASTYLLADRLGCIGLKELALQKANMLCDSAYANERARYKTFSAVSIAVAMIYGNTYDMHGGKISKTKGINCYNAADTTDPSDEGKGDESTTTTKEKVLEKDRDGFRVLLARFASAYLSELREFHESFIAKHHAFPDFATDVMLLATAGEKIELDEDGRPKA</sequence>
<dbReference type="SUPFAM" id="SSF54695">
    <property type="entry name" value="POZ domain"/>
    <property type="match status" value="2"/>
</dbReference>
<accession>A0AAN8RQ42</accession>
<dbReference type="PROSITE" id="PS50097">
    <property type="entry name" value="BTB"/>
    <property type="match status" value="2"/>
</dbReference>
<dbReference type="AlphaFoldDB" id="A0AAN8RQ42"/>
<name>A0AAN8RQ42_9PEZI</name>
<keyword evidence="5" id="KW-1185">Reference proteome</keyword>
<proteinExistence type="predicted"/>
<feature type="domain" description="BTB" evidence="3">
    <location>
        <begin position="155"/>
        <end position="226"/>
    </location>
</feature>
<dbReference type="PANTHER" id="PTHR47843">
    <property type="entry name" value="BTB DOMAIN-CONTAINING PROTEIN-RELATED"/>
    <property type="match status" value="1"/>
</dbReference>
<dbReference type="InterPro" id="IPR000210">
    <property type="entry name" value="BTB/POZ_dom"/>
</dbReference>
<feature type="region of interest" description="Disordered" evidence="2">
    <location>
        <begin position="587"/>
        <end position="607"/>
    </location>
</feature>
<evidence type="ECO:0000313" key="4">
    <source>
        <dbReference type="EMBL" id="KAK6508606.1"/>
    </source>
</evidence>
<dbReference type="EMBL" id="JAVHJM010000008">
    <property type="protein sequence ID" value="KAK6508606.1"/>
    <property type="molecule type" value="Genomic_DNA"/>
</dbReference>
<keyword evidence="1" id="KW-0175">Coiled coil</keyword>
<dbReference type="Gene3D" id="3.30.710.10">
    <property type="entry name" value="Potassium Channel Kv1.1, Chain A"/>
    <property type="match status" value="2"/>
</dbReference>
<feature type="coiled-coil region" evidence="1">
    <location>
        <begin position="44"/>
        <end position="134"/>
    </location>
</feature>
<dbReference type="CDD" id="cd18186">
    <property type="entry name" value="BTB_POZ_ZBTB_KLHL-like"/>
    <property type="match status" value="1"/>
</dbReference>
<organism evidence="4 5">
    <name type="scientific">Arthrobotrys conoides</name>
    <dbReference type="NCBI Taxonomy" id="74498"/>
    <lineage>
        <taxon>Eukaryota</taxon>
        <taxon>Fungi</taxon>
        <taxon>Dikarya</taxon>
        <taxon>Ascomycota</taxon>
        <taxon>Pezizomycotina</taxon>
        <taxon>Orbiliomycetes</taxon>
        <taxon>Orbiliales</taxon>
        <taxon>Orbiliaceae</taxon>
        <taxon>Arthrobotrys</taxon>
    </lineage>
</organism>
<dbReference type="Proteomes" id="UP001307849">
    <property type="component" value="Unassembled WGS sequence"/>
</dbReference>
<protein>
    <recommendedName>
        <fullName evidence="3">BTB domain-containing protein</fullName>
    </recommendedName>
</protein>
<feature type="domain" description="BTB" evidence="3">
    <location>
        <begin position="430"/>
        <end position="500"/>
    </location>
</feature>
<evidence type="ECO:0000256" key="2">
    <source>
        <dbReference type="SAM" id="MobiDB-lite"/>
    </source>
</evidence>
<feature type="compositionally biased region" description="Basic and acidic residues" evidence="2">
    <location>
        <begin position="593"/>
        <end position="607"/>
    </location>
</feature>
<dbReference type="InterPro" id="IPR011333">
    <property type="entry name" value="SKP1/BTB/POZ_sf"/>
</dbReference>
<gene>
    <name evidence="4" type="ORF">TWF506_010690</name>
</gene>
<evidence type="ECO:0000256" key="1">
    <source>
        <dbReference type="SAM" id="Coils"/>
    </source>
</evidence>
<evidence type="ECO:0000313" key="5">
    <source>
        <dbReference type="Proteomes" id="UP001307849"/>
    </source>
</evidence>
<evidence type="ECO:0000259" key="3">
    <source>
        <dbReference type="PROSITE" id="PS50097"/>
    </source>
</evidence>
<reference evidence="4 5" key="1">
    <citation type="submission" date="2019-10" db="EMBL/GenBank/DDBJ databases">
        <authorList>
            <person name="Palmer J.M."/>
        </authorList>
    </citation>
    <scope>NUCLEOTIDE SEQUENCE [LARGE SCALE GENOMIC DNA]</scope>
    <source>
        <strain evidence="4 5">TWF506</strain>
    </source>
</reference>